<evidence type="ECO:0000313" key="2">
    <source>
        <dbReference type="EMBL" id="GFS44952.1"/>
    </source>
</evidence>
<accession>A0A8X6JMS5</accession>
<feature type="non-terminal residue" evidence="2">
    <location>
        <position position="65"/>
    </location>
</feature>
<dbReference type="Proteomes" id="UP000886998">
    <property type="component" value="Unassembled WGS sequence"/>
</dbReference>
<name>A0A8X6JMS5_9ARAC</name>
<keyword evidence="3" id="KW-1185">Reference proteome</keyword>
<dbReference type="EMBL" id="BMAV01025816">
    <property type="protein sequence ID" value="GFS44952.1"/>
    <property type="molecule type" value="Genomic_DNA"/>
</dbReference>
<gene>
    <name evidence="2" type="ORF">TNIN_241691</name>
</gene>
<feature type="compositionally biased region" description="Basic and acidic residues" evidence="1">
    <location>
        <begin position="1"/>
        <end position="21"/>
    </location>
</feature>
<reference evidence="2" key="1">
    <citation type="submission" date="2020-08" db="EMBL/GenBank/DDBJ databases">
        <title>Multicomponent nature underlies the extraordinary mechanical properties of spider dragline silk.</title>
        <authorList>
            <person name="Kono N."/>
            <person name="Nakamura H."/>
            <person name="Mori M."/>
            <person name="Yoshida Y."/>
            <person name="Ohtoshi R."/>
            <person name="Malay A.D."/>
            <person name="Moran D.A.P."/>
            <person name="Tomita M."/>
            <person name="Numata K."/>
            <person name="Arakawa K."/>
        </authorList>
    </citation>
    <scope>NUCLEOTIDE SEQUENCE</scope>
</reference>
<dbReference type="AlphaFoldDB" id="A0A8X6JMS5"/>
<organism evidence="2 3">
    <name type="scientific">Trichonephila inaurata madagascariensis</name>
    <dbReference type="NCBI Taxonomy" id="2747483"/>
    <lineage>
        <taxon>Eukaryota</taxon>
        <taxon>Metazoa</taxon>
        <taxon>Ecdysozoa</taxon>
        <taxon>Arthropoda</taxon>
        <taxon>Chelicerata</taxon>
        <taxon>Arachnida</taxon>
        <taxon>Araneae</taxon>
        <taxon>Araneomorphae</taxon>
        <taxon>Entelegynae</taxon>
        <taxon>Araneoidea</taxon>
        <taxon>Nephilidae</taxon>
        <taxon>Trichonephila</taxon>
        <taxon>Trichonephila inaurata</taxon>
    </lineage>
</organism>
<sequence length="65" mass="7462">MEYSVRKDDDGPFSKSARDAPQRSAGAWTYPTSHKDSRWIYHRNLLRLMLSCDLVDLSSPLSAFD</sequence>
<protein>
    <submittedName>
        <fullName evidence="2">Uncharacterized protein</fullName>
    </submittedName>
</protein>
<proteinExistence type="predicted"/>
<evidence type="ECO:0000313" key="3">
    <source>
        <dbReference type="Proteomes" id="UP000886998"/>
    </source>
</evidence>
<evidence type="ECO:0000256" key="1">
    <source>
        <dbReference type="SAM" id="MobiDB-lite"/>
    </source>
</evidence>
<feature type="region of interest" description="Disordered" evidence="1">
    <location>
        <begin position="1"/>
        <end position="29"/>
    </location>
</feature>
<comment type="caution">
    <text evidence="2">The sequence shown here is derived from an EMBL/GenBank/DDBJ whole genome shotgun (WGS) entry which is preliminary data.</text>
</comment>